<dbReference type="Proteomes" id="UP000586722">
    <property type="component" value="Unassembled WGS sequence"/>
</dbReference>
<dbReference type="RefSeq" id="WP_161707555.1">
    <property type="nucleotide sequence ID" value="NZ_JAABLQ010000001.1"/>
</dbReference>
<dbReference type="AlphaFoldDB" id="A0A7X5EZ52"/>
<protein>
    <submittedName>
        <fullName evidence="2">Uncharacterized protein</fullName>
    </submittedName>
</protein>
<accession>A0A7X5EZ52</accession>
<reference evidence="3" key="1">
    <citation type="submission" date="2020-01" db="EMBL/GenBank/DDBJ databases">
        <authorList>
            <person name="Fang Y."/>
            <person name="Sun R."/>
            <person name="Nie L."/>
            <person name="He J."/>
            <person name="Hao L."/>
            <person name="Wang L."/>
            <person name="Su S."/>
            <person name="Lv E."/>
            <person name="Zhang Z."/>
            <person name="Xie R."/>
            <person name="Liu H."/>
        </authorList>
    </citation>
    <scope>NUCLEOTIDE SEQUENCE [LARGE SCALE GENOMIC DNA]</scope>
    <source>
        <strain evidence="3">XCT-53</strain>
    </source>
</reference>
<comment type="caution">
    <text evidence="2">The sequence shown here is derived from an EMBL/GenBank/DDBJ whole genome shotgun (WGS) entry which is preliminary data.</text>
</comment>
<dbReference type="EMBL" id="JAABLQ010000001">
    <property type="protein sequence ID" value="NBN76807.1"/>
    <property type="molecule type" value="Genomic_DNA"/>
</dbReference>
<keyword evidence="3" id="KW-1185">Reference proteome</keyword>
<sequence length="116" mass="12057">MTRIRSKASAETPVEAAENSAAVERTPATEAEQTAPAEAQAETAAEPAAPADVVTVPVYDVSAPAGPRRRSGIAFGPAPLTLTEADLGPDIDATLKRLRDDPMLRVTVRLVEQPAG</sequence>
<feature type="compositionally biased region" description="Low complexity" evidence="1">
    <location>
        <begin position="26"/>
        <end position="51"/>
    </location>
</feature>
<name>A0A7X5EZ52_9HYPH</name>
<evidence type="ECO:0000313" key="3">
    <source>
        <dbReference type="Proteomes" id="UP000586722"/>
    </source>
</evidence>
<proteinExistence type="predicted"/>
<evidence type="ECO:0000313" key="2">
    <source>
        <dbReference type="EMBL" id="NBN76807.1"/>
    </source>
</evidence>
<evidence type="ECO:0000256" key="1">
    <source>
        <dbReference type="SAM" id="MobiDB-lite"/>
    </source>
</evidence>
<gene>
    <name evidence="2" type="ORF">GWI72_00830</name>
</gene>
<feature type="region of interest" description="Disordered" evidence="1">
    <location>
        <begin position="1"/>
        <end position="82"/>
    </location>
</feature>
<organism evidence="2 3">
    <name type="scientific">Pannonibacter tanglangensis</name>
    <dbReference type="NCBI Taxonomy" id="2750084"/>
    <lineage>
        <taxon>Bacteria</taxon>
        <taxon>Pseudomonadati</taxon>
        <taxon>Pseudomonadota</taxon>
        <taxon>Alphaproteobacteria</taxon>
        <taxon>Hyphomicrobiales</taxon>
        <taxon>Stappiaceae</taxon>
        <taxon>Pannonibacter</taxon>
    </lineage>
</organism>